<dbReference type="InterPro" id="IPR036388">
    <property type="entry name" value="WH-like_DNA-bd_sf"/>
</dbReference>
<dbReference type="Proteomes" id="UP000694546">
    <property type="component" value="Chromosome 21"/>
</dbReference>
<dbReference type="GeneTree" id="ENSGT00940000155734"/>
<keyword evidence="5 9" id="KW-0805">Transcription regulation</keyword>
<dbReference type="InterPro" id="IPR032198">
    <property type="entry name" value="E2F_CC-MB"/>
</dbReference>
<dbReference type="SMART" id="SM00692">
    <property type="entry name" value="DM3"/>
    <property type="match status" value="1"/>
</dbReference>
<keyword evidence="4" id="KW-0862">Zinc</keyword>
<name>A0A8C5FMH1_GADMO</name>
<reference evidence="12" key="1">
    <citation type="submission" date="2025-08" db="UniProtKB">
        <authorList>
            <consortium name="Ensembl"/>
        </authorList>
    </citation>
    <scope>IDENTIFICATION</scope>
</reference>
<dbReference type="PANTHER" id="PTHR12081">
    <property type="entry name" value="TRANSCRIPTION FACTOR E2F"/>
    <property type="match status" value="1"/>
</dbReference>
<keyword evidence="6 8" id="KW-0238">DNA-binding</keyword>
<dbReference type="Pfam" id="PF02319">
    <property type="entry name" value="WHD_E2F_TDP"/>
    <property type="match status" value="1"/>
</dbReference>
<dbReference type="GO" id="GO:0046983">
    <property type="term" value="F:protein dimerization activity"/>
    <property type="evidence" value="ECO:0007669"/>
    <property type="project" value="InterPro"/>
</dbReference>
<dbReference type="Pfam" id="PF05485">
    <property type="entry name" value="THAP"/>
    <property type="match status" value="1"/>
</dbReference>
<evidence type="ECO:0000256" key="7">
    <source>
        <dbReference type="ARBA" id="ARBA00023163"/>
    </source>
</evidence>
<feature type="region of interest" description="Disordered" evidence="10">
    <location>
        <begin position="90"/>
        <end position="127"/>
    </location>
</feature>
<evidence type="ECO:0000256" key="5">
    <source>
        <dbReference type="ARBA" id="ARBA00023015"/>
    </source>
</evidence>
<evidence type="ECO:0000256" key="9">
    <source>
        <dbReference type="RuleBase" id="RU003796"/>
    </source>
</evidence>
<feature type="compositionally biased region" description="Acidic residues" evidence="10">
    <location>
        <begin position="95"/>
        <end position="112"/>
    </location>
</feature>
<protein>
    <submittedName>
        <fullName evidence="12">E2F transcription factor 6</fullName>
    </submittedName>
</protein>
<keyword evidence="13" id="KW-1185">Reference proteome</keyword>
<dbReference type="CDD" id="cd14660">
    <property type="entry name" value="E2F_DD"/>
    <property type="match status" value="1"/>
</dbReference>
<keyword evidence="2" id="KW-0479">Metal-binding</keyword>
<evidence type="ECO:0000256" key="6">
    <source>
        <dbReference type="ARBA" id="ARBA00023125"/>
    </source>
</evidence>
<sequence length="363" mass="40529">MNKCVVSGCPNRRKGPLNRVQKRFYQFPKDQARVKVWLAALRETEKQDSTEQHVLCEDHFLPQHITAGGIREDAIPIMSPYLDGVLGTDTPWAEESSEEDAQWAEDGVEEDAPLPSKAPLESASNRWRPSDEKLARLDSYSRNVTMCPDVSLAWLTKALLQEMGNAPDGVLDLRQAVLNLKTRRRRVYDITQVLSSISLIKKESANKVKWIGKIPVSCFLKKSQLSSQKELSNLKSVEDSLDEVIKTCAKQLFDLTDNPDNIKSAYVTYEDVSRIEVFQDQTVLVVKAPEDTKLQVPTPKEDSIQMNLKAVKGPISVVTSEMGLRPGSSTTTGECFVTVEQSHIRTLPLNTESTNPQSAVKSS</sequence>
<evidence type="ECO:0000256" key="2">
    <source>
        <dbReference type="ARBA" id="ARBA00022723"/>
    </source>
</evidence>
<dbReference type="PROSITE" id="PS50950">
    <property type="entry name" value="ZF_THAP"/>
    <property type="match status" value="1"/>
</dbReference>
<reference evidence="12" key="2">
    <citation type="submission" date="2025-09" db="UniProtKB">
        <authorList>
            <consortium name="Ensembl"/>
        </authorList>
    </citation>
    <scope>IDENTIFICATION</scope>
</reference>
<dbReference type="SUPFAM" id="SSF57716">
    <property type="entry name" value="Glucocorticoid receptor-like (DNA-binding domain)"/>
    <property type="match status" value="1"/>
</dbReference>
<dbReference type="InterPro" id="IPR003316">
    <property type="entry name" value="E2F_WHTH_DNA-bd_dom"/>
</dbReference>
<dbReference type="OrthoDB" id="1743261at2759"/>
<dbReference type="Gene3D" id="1.10.10.10">
    <property type="entry name" value="Winged helix-like DNA-binding domain superfamily/Winged helix DNA-binding domain"/>
    <property type="match status" value="1"/>
</dbReference>
<keyword evidence="7 9" id="KW-0804">Transcription</keyword>
<dbReference type="GO" id="GO:0000981">
    <property type="term" value="F:DNA-binding transcription factor activity, RNA polymerase II-specific"/>
    <property type="evidence" value="ECO:0007669"/>
    <property type="project" value="TreeGrafter"/>
</dbReference>
<accession>A0A8C5FMH1</accession>
<evidence type="ECO:0000256" key="1">
    <source>
        <dbReference type="ARBA" id="ARBA00010940"/>
    </source>
</evidence>
<evidence type="ECO:0000256" key="8">
    <source>
        <dbReference type="PROSITE-ProRule" id="PRU00309"/>
    </source>
</evidence>
<evidence type="ECO:0000256" key="3">
    <source>
        <dbReference type="ARBA" id="ARBA00022771"/>
    </source>
</evidence>
<proteinExistence type="inferred from homology"/>
<evidence type="ECO:0000259" key="11">
    <source>
        <dbReference type="PROSITE" id="PS50950"/>
    </source>
</evidence>
<comment type="subcellular location">
    <subcellularLocation>
        <location evidence="9">Nucleus</location>
    </subcellularLocation>
</comment>
<dbReference type="GO" id="GO:0090575">
    <property type="term" value="C:RNA polymerase II transcription regulator complex"/>
    <property type="evidence" value="ECO:0007669"/>
    <property type="project" value="TreeGrafter"/>
</dbReference>
<evidence type="ECO:0000256" key="4">
    <source>
        <dbReference type="ARBA" id="ARBA00022833"/>
    </source>
</evidence>
<evidence type="ECO:0000256" key="10">
    <source>
        <dbReference type="SAM" id="MobiDB-lite"/>
    </source>
</evidence>
<keyword evidence="3 8" id="KW-0863">Zinc-finger</keyword>
<comment type="similarity">
    <text evidence="1 9">Belongs to the E2F/DP family.</text>
</comment>
<feature type="domain" description="THAP-type" evidence="11">
    <location>
        <begin position="1"/>
        <end position="79"/>
    </location>
</feature>
<dbReference type="InterPro" id="IPR036390">
    <property type="entry name" value="WH_DNA-bd_sf"/>
</dbReference>
<evidence type="ECO:0000313" key="13">
    <source>
        <dbReference type="Proteomes" id="UP000694546"/>
    </source>
</evidence>
<dbReference type="GO" id="GO:0000978">
    <property type="term" value="F:RNA polymerase II cis-regulatory region sequence-specific DNA binding"/>
    <property type="evidence" value="ECO:0007669"/>
    <property type="project" value="InterPro"/>
</dbReference>
<dbReference type="SUPFAM" id="SSF144074">
    <property type="entry name" value="E2F-DP heterodimerization region"/>
    <property type="match status" value="1"/>
</dbReference>
<dbReference type="InterPro" id="IPR006612">
    <property type="entry name" value="THAP_Znf"/>
</dbReference>
<dbReference type="OMA" id="SANRIKW"/>
<dbReference type="PANTHER" id="PTHR12081:SF19">
    <property type="entry name" value="TRANSCRIPTION FACTOR E2F6"/>
    <property type="match status" value="1"/>
</dbReference>
<dbReference type="Gene3D" id="6.10.250.540">
    <property type="match status" value="1"/>
</dbReference>
<dbReference type="SUPFAM" id="SSF46785">
    <property type="entry name" value="Winged helix' DNA-binding domain"/>
    <property type="match status" value="1"/>
</dbReference>
<dbReference type="InterPro" id="IPR037241">
    <property type="entry name" value="E2F-DP_heterodim"/>
</dbReference>
<dbReference type="AlphaFoldDB" id="A0A8C5FMH1"/>
<organism evidence="12 13">
    <name type="scientific">Gadus morhua</name>
    <name type="common">Atlantic cod</name>
    <dbReference type="NCBI Taxonomy" id="8049"/>
    <lineage>
        <taxon>Eukaryota</taxon>
        <taxon>Metazoa</taxon>
        <taxon>Chordata</taxon>
        <taxon>Craniata</taxon>
        <taxon>Vertebrata</taxon>
        <taxon>Euteleostomi</taxon>
        <taxon>Actinopterygii</taxon>
        <taxon>Neopterygii</taxon>
        <taxon>Teleostei</taxon>
        <taxon>Neoteleostei</taxon>
        <taxon>Acanthomorphata</taxon>
        <taxon>Zeiogadaria</taxon>
        <taxon>Gadariae</taxon>
        <taxon>Gadiformes</taxon>
        <taxon>Gadoidei</taxon>
        <taxon>Gadidae</taxon>
        <taxon>Gadus</taxon>
    </lineage>
</organism>
<gene>
    <name evidence="12" type="primary">e2f6</name>
</gene>
<keyword evidence="9" id="KW-0539">Nucleus</keyword>
<dbReference type="SMART" id="SM00980">
    <property type="entry name" value="THAP"/>
    <property type="match status" value="1"/>
</dbReference>
<dbReference type="SMART" id="SM01372">
    <property type="entry name" value="E2F_TDP"/>
    <property type="match status" value="1"/>
</dbReference>
<dbReference type="Pfam" id="PF16421">
    <property type="entry name" value="E2F_CC-MB"/>
    <property type="match status" value="1"/>
</dbReference>
<dbReference type="InterPro" id="IPR015633">
    <property type="entry name" value="E2F"/>
</dbReference>
<dbReference type="GO" id="GO:0008270">
    <property type="term" value="F:zinc ion binding"/>
    <property type="evidence" value="ECO:0007669"/>
    <property type="project" value="UniProtKB-KW"/>
</dbReference>
<dbReference type="Ensembl" id="ENSGMOT00000035399.1">
    <property type="protein sequence ID" value="ENSGMOP00000047432.1"/>
    <property type="gene ID" value="ENSGMOG00000027601.1"/>
</dbReference>
<evidence type="ECO:0000313" key="12">
    <source>
        <dbReference type="Ensembl" id="ENSGMOP00000047432.1"/>
    </source>
</evidence>